<keyword evidence="6" id="KW-0964">Secreted</keyword>
<evidence type="ECO:0000256" key="5">
    <source>
        <dbReference type="ARBA" id="ARBA00022490"/>
    </source>
</evidence>
<dbReference type="SUPFAM" id="SSF57184">
    <property type="entry name" value="Growth factor receptor domain"/>
    <property type="match status" value="1"/>
</dbReference>
<dbReference type="PROSITE" id="PS51323">
    <property type="entry name" value="IGFBP_N_2"/>
    <property type="match status" value="1"/>
</dbReference>
<dbReference type="PROSITE" id="PS01208">
    <property type="entry name" value="VWFC_1"/>
    <property type="match status" value="1"/>
</dbReference>
<evidence type="ECO:0000256" key="15">
    <source>
        <dbReference type="ARBA" id="ARBA00076570"/>
    </source>
</evidence>
<keyword evidence="12" id="KW-0325">Glycoprotein</keyword>
<keyword evidence="7" id="KW-0732">Signal</keyword>
<evidence type="ECO:0000259" key="19">
    <source>
        <dbReference type="PROSITE" id="PS01225"/>
    </source>
</evidence>
<evidence type="ECO:0000256" key="9">
    <source>
        <dbReference type="ARBA" id="ARBA00022949"/>
    </source>
</evidence>
<dbReference type="PROSITE" id="PS01225">
    <property type="entry name" value="CTCK_2"/>
    <property type="match status" value="1"/>
</dbReference>
<dbReference type="FunFam" id="2.20.100.10:FF:000165">
    <property type="entry name" value="CCN family member 3"/>
    <property type="match status" value="1"/>
</dbReference>
<evidence type="ECO:0000256" key="18">
    <source>
        <dbReference type="SAM" id="MobiDB-lite"/>
    </source>
</evidence>
<keyword evidence="11" id="KW-1015">Disulfide bond</keyword>
<dbReference type="GO" id="GO:0008201">
    <property type="term" value="F:heparin binding"/>
    <property type="evidence" value="ECO:0007669"/>
    <property type="project" value="TreeGrafter"/>
</dbReference>
<evidence type="ECO:0000256" key="1">
    <source>
        <dbReference type="ARBA" id="ARBA00004496"/>
    </source>
</evidence>
<dbReference type="InterPro" id="IPR001007">
    <property type="entry name" value="VWF_dom"/>
</dbReference>
<evidence type="ECO:0000256" key="8">
    <source>
        <dbReference type="ARBA" id="ARBA00022868"/>
    </source>
</evidence>
<dbReference type="PROSITE" id="PS01185">
    <property type="entry name" value="CTCK_1"/>
    <property type="match status" value="1"/>
</dbReference>
<dbReference type="Gene3D" id="2.10.70.10">
    <property type="entry name" value="Complement Module, domain 1"/>
    <property type="match status" value="1"/>
</dbReference>
<dbReference type="InterPro" id="IPR043973">
    <property type="entry name" value="TSP1_CCN"/>
</dbReference>
<dbReference type="Pfam" id="PF00007">
    <property type="entry name" value="Cys_knot"/>
    <property type="match status" value="1"/>
</dbReference>
<protein>
    <recommendedName>
        <fullName evidence="13">CCN family member 3</fullName>
    </recommendedName>
    <alternativeName>
        <fullName evidence="14">Cellular communication network factor 3</fullName>
    </alternativeName>
    <alternativeName>
        <fullName evidence="16">Nephroblastoma-overexpressed gene protein</fullName>
    </alternativeName>
    <alternativeName>
        <fullName evidence="15">Protein NOV</fullName>
    </alternativeName>
</protein>
<dbReference type="PANTHER" id="PTHR11348">
    <property type="entry name" value="CONNECTIVE TISSUE GROWTH FACTOR-RELATED"/>
    <property type="match status" value="1"/>
</dbReference>
<evidence type="ECO:0000256" key="6">
    <source>
        <dbReference type="ARBA" id="ARBA00022525"/>
    </source>
</evidence>
<comment type="similarity">
    <text evidence="4">Belongs to the CCN family.</text>
</comment>
<feature type="compositionally biased region" description="Low complexity" evidence="18">
    <location>
        <begin position="19"/>
        <end position="43"/>
    </location>
</feature>
<dbReference type="GO" id="GO:0005615">
    <property type="term" value="C:extracellular space"/>
    <property type="evidence" value="ECO:0007669"/>
    <property type="project" value="TreeGrafter"/>
</dbReference>
<reference evidence="22" key="1">
    <citation type="submission" date="2025-08" db="UniProtKB">
        <authorList>
            <consortium name="Ensembl"/>
        </authorList>
    </citation>
    <scope>IDENTIFICATION</scope>
</reference>
<evidence type="ECO:0000256" key="2">
    <source>
        <dbReference type="ARBA" id="ARBA00004610"/>
    </source>
</evidence>
<dbReference type="InterPro" id="IPR036383">
    <property type="entry name" value="TSP1_rpt_sf"/>
</dbReference>
<dbReference type="PANTHER" id="PTHR11348:SF8">
    <property type="entry name" value="CCN FAMILY MEMBER 3"/>
    <property type="match status" value="1"/>
</dbReference>
<evidence type="ECO:0000256" key="11">
    <source>
        <dbReference type="ARBA" id="ARBA00023157"/>
    </source>
</evidence>
<evidence type="ECO:0000256" key="10">
    <source>
        <dbReference type="ARBA" id="ARBA00023030"/>
    </source>
</evidence>
<dbReference type="Pfam" id="PF19035">
    <property type="entry name" value="TSP1_CCN"/>
    <property type="match status" value="1"/>
</dbReference>
<keyword evidence="8" id="KW-0303">Gap junction</keyword>
<evidence type="ECO:0000313" key="23">
    <source>
        <dbReference type="Proteomes" id="UP000694541"/>
    </source>
</evidence>
<dbReference type="InterPro" id="IPR017891">
    <property type="entry name" value="Insulin_GF-bd_Cys-rich_CS"/>
</dbReference>
<evidence type="ECO:0000259" key="20">
    <source>
        <dbReference type="PROSITE" id="PS50184"/>
    </source>
</evidence>
<dbReference type="AlphaFoldDB" id="A0A8B9MIB2"/>
<dbReference type="GO" id="GO:0005737">
    <property type="term" value="C:cytoplasm"/>
    <property type="evidence" value="ECO:0007669"/>
    <property type="project" value="UniProtKB-SubCell"/>
</dbReference>
<accession>A0A8B9MIB2</accession>
<proteinExistence type="inferred from homology"/>
<dbReference type="Pfam" id="PF00093">
    <property type="entry name" value="VWC"/>
    <property type="match status" value="1"/>
</dbReference>
<dbReference type="Pfam" id="PF00219">
    <property type="entry name" value="IGFBP"/>
    <property type="match status" value="1"/>
</dbReference>
<dbReference type="GO" id="GO:0007155">
    <property type="term" value="P:cell adhesion"/>
    <property type="evidence" value="ECO:0007669"/>
    <property type="project" value="TreeGrafter"/>
</dbReference>
<dbReference type="InterPro" id="IPR006208">
    <property type="entry name" value="Glyco_hormone_CN"/>
</dbReference>
<evidence type="ECO:0000256" key="17">
    <source>
        <dbReference type="PROSITE-ProRule" id="PRU00039"/>
    </source>
</evidence>
<evidence type="ECO:0000259" key="21">
    <source>
        <dbReference type="PROSITE" id="PS51323"/>
    </source>
</evidence>
<feature type="region of interest" description="Disordered" evidence="18">
    <location>
        <begin position="1"/>
        <end position="79"/>
    </location>
</feature>
<dbReference type="GO" id="GO:0002062">
    <property type="term" value="P:chondrocyte differentiation"/>
    <property type="evidence" value="ECO:0007669"/>
    <property type="project" value="TreeGrafter"/>
</dbReference>
<keyword evidence="10" id="KW-0339">Growth factor</keyword>
<comment type="caution">
    <text evidence="17">Lacks conserved residue(s) required for the propagation of feature annotation.</text>
</comment>
<dbReference type="InterPro" id="IPR009030">
    <property type="entry name" value="Growth_fac_rcpt_cys_sf"/>
</dbReference>
<dbReference type="PIRSF" id="PIRSF036495">
    <property type="entry name" value="IGFBP_rP_CNN"/>
    <property type="match status" value="1"/>
</dbReference>
<keyword evidence="9" id="KW-0965">Cell junction</keyword>
<dbReference type="InterPro" id="IPR000867">
    <property type="entry name" value="IGFBP-like"/>
</dbReference>
<dbReference type="Gene3D" id="2.20.100.10">
    <property type="entry name" value="Thrombospondin type-1 (TSP1) repeat"/>
    <property type="match status" value="1"/>
</dbReference>
<feature type="domain" description="CTCK" evidence="19">
    <location>
        <begin position="309"/>
        <end position="383"/>
    </location>
</feature>
<evidence type="ECO:0000256" key="14">
    <source>
        <dbReference type="ARBA" id="ARBA00042352"/>
    </source>
</evidence>
<dbReference type="GO" id="GO:0051240">
    <property type="term" value="P:positive regulation of multicellular organismal process"/>
    <property type="evidence" value="ECO:0007669"/>
    <property type="project" value="UniProtKB-ARBA"/>
</dbReference>
<reference evidence="22" key="2">
    <citation type="submission" date="2025-09" db="UniProtKB">
        <authorList>
            <consortium name="Ensembl"/>
        </authorList>
    </citation>
    <scope>IDENTIFICATION</scope>
</reference>
<dbReference type="Proteomes" id="UP000694541">
    <property type="component" value="Unplaced"/>
</dbReference>
<dbReference type="PROSITE" id="PS50184">
    <property type="entry name" value="VWFC_2"/>
    <property type="match status" value="1"/>
</dbReference>
<evidence type="ECO:0000256" key="16">
    <source>
        <dbReference type="ARBA" id="ARBA00082093"/>
    </source>
</evidence>
<evidence type="ECO:0000256" key="7">
    <source>
        <dbReference type="ARBA" id="ARBA00022729"/>
    </source>
</evidence>
<evidence type="ECO:0000256" key="12">
    <source>
        <dbReference type="ARBA" id="ARBA00023180"/>
    </source>
</evidence>
<evidence type="ECO:0000256" key="4">
    <source>
        <dbReference type="ARBA" id="ARBA00008125"/>
    </source>
</evidence>
<name>A0A8B9MIB2_9AVES</name>
<dbReference type="GO" id="GO:0005921">
    <property type="term" value="C:gap junction"/>
    <property type="evidence" value="ECO:0007669"/>
    <property type="project" value="UniProtKB-SubCell"/>
</dbReference>
<dbReference type="GO" id="GO:0045597">
    <property type="term" value="P:positive regulation of cell differentiation"/>
    <property type="evidence" value="ECO:0007669"/>
    <property type="project" value="TreeGrafter"/>
</dbReference>
<dbReference type="FunFam" id="2.10.70.10:FF:000015">
    <property type="entry name" value="CYR61 isoform 1"/>
    <property type="match status" value="1"/>
</dbReference>
<dbReference type="PROSITE" id="PS00222">
    <property type="entry name" value="IGFBP_N_1"/>
    <property type="match status" value="1"/>
</dbReference>
<evidence type="ECO:0000256" key="3">
    <source>
        <dbReference type="ARBA" id="ARBA00004613"/>
    </source>
</evidence>
<dbReference type="SMART" id="SM00209">
    <property type="entry name" value="TSP1"/>
    <property type="match status" value="1"/>
</dbReference>
<keyword evidence="23" id="KW-1185">Reference proteome</keyword>
<dbReference type="PROSITE" id="PS50092">
    <property type="entry name" value="TSP1"/>
    <property type="match status" value="1"/>
</dbReference>
<keyword evidence="5" id="KW-0963">Cytoplasm</keyword>
<dbReference type="InterPro" id="IPR012395">
    <property type="entry name" value="IGFBP_CNN"/>
</dbReference>
<organism evidence="22 23">
    <name type="scientific">Accipiter nisus</name>
    <name type="common">Eurasian sparrowhawk</name>
    <dbReference type="NCBI Taxonomy" id="211598"/>
    <lineage>
        <taxon>Eukaryota</taxon>
        <taxon>Metazoa</taxon>
        <taxon>Chordata</taxon>
        <taxon>Craniata</taxon>
        <taxon>Vertebrata</taxon>
        <taxon>Euteleostomi</taxon>
        <taxon>Archelosauria</taxon>
        <taxon>Archosauria</taxon>
        <taxon>Dinosauria</taxon>
        <taxon>Saurischia</taxon>
        <taxon>Theropoda</taxon>
        <taxon>Coelurosauria</taxon>
        <taxon>Aves</taxon>
        <taxon>Neognathae</taxon>
        <taxon>Neoaves</taxon>
        <taxon>Telluraves</taxon>
        <taxon>Accipitrimorphae</taxon>
        <taxon>Accipitriformes</taxon>
        <taxon>Accipitridae</taxon>
        <taxon>Accipitrinae</taxon>
        <taxon>Accipiter</taxon>
    </lineage>
</organism>
<evidence type="ECO:0000313" key="22">
    <source>
        <dbReference type="Ensembl" id="ENSANIP00000009389.1"/>
    </source>
</evidence>
<dbReference type="SUPFAM" id="SSF82895">
    <property type="entry name" value="TSP-1 type 1 repeat"/>
    <property type="match status" value="1"/>
</dbReference>
<feature type="domain" description="VWFC" evidence="20">
    <location>
        <begin position="155"/>
        <end position="221"/>
    </location>
</feature>
<sequence>MALPAEPSGAAGRRRPGPWRRAAGRACPPCCSSSSSSGCARQVRGARRGRRRGGSRRPVRPRDPALGAALSPQVSGGEPACPRPCGGRCPAEPPRCAPGVPAVLDGCSCCLVCARQRGESCSPLLPCDESSGLYCDRGPEDGGGAAGICMVLEGDNCVFDGMIYRNGETFQPSCKYQCTCRDGQIGCLPRCNLDLLLPGPDCPFPRKIEVPGECCEKWICDPKDEVILGGFAMAAYRQEATLGIDVSDSSANCIEQTTEWSACSKSCGMGFSTRVTNRNQQCEMVKQTRLCMIRPCENEEPSDKKGKKCIRTKKSLKAVRFEYKNCTSVQTYKPRYCGLCNDGRCCTPHNTKTIQVEFRCPQGKVLKKPMMLINTCVCHNNCPQSNNAFFQPLDPTSSEAKI</sequence>
<feature type="compositionally biased region" description="Low complexity" evidence="18">
    <location>
        <begin position="1"/>
        <end position="11"/>
    </location>
</feature>
<dbReference type="GO" id="GO:0031012">
    <property type="term" value="C:extracellular matrix"/>
    <property type="evidence" value="ECO:0007669"/>
    <property type="project" value="TreeGrafter"/>
</dbReference>
<dbReference type="InterPro" id="IPR000884">
    <property type="entry name" value="TSP1_rpt"/>
</dbReference>
<dbReference type="Ensembl" id="ENSANIT00000009712.1">
    <property type="protein sequence ID" value="ENSANIP00000009389.1"/>
    <property type="gene ID" value="ENSANIG00000006338.1"/>
</dbReference>
<dbReference type="SMART" id="SM00214">
    <property type="entry name" value="VWC"/>
    <property type="match status" value="1"/>
</dbReference>
<dbReference type="GO" id="GO:0005178">
    <property type="term" value="F:integrin binding"/>
    <property type="evidence" value="ECO:0007669"/>
    <property type="project" value="TreeGrafter"/>
</dbReference>
<evidence type="ECO:0000256" key="13">
    <source>
        <dbReference type="ARBA" id="ARBA00039944"/>
    </source>
</evidence>
<comment type="subcellular location">
    <subcellularLocation>
        <location evidence="2">Cell junction</location>
        <location evidence="2">Gap junction</location>
    </subcellularLocation>
    <subcellularLocation>
        <location evidence="1">Cytoplasm</location>
    </subcellularLocation>
    <subcellularLocation>
        <location evidence="3">Secreted</location>
    </subcellularLocation>
</comment>
<dbReference type="InterPro" id="IPR050941">
    <property type="entry name" value="CCN"/>
</dbReference>
<dbReference type="SMART" id="SM00041">
    <property type="entry name" value="CT"/>
    <property type="match status" value="1"/>
</dbReference>
<dbReference type="SMART" id="SM00121">
    <property type="entry name" value="IB"/>
    <property type="match status" value="1"/>
</dbReference>
<dbReference type="InterPro" id="IPR006207">
    <property type="entry name" value="Cys_knot_C"/>
</dbReference>
<dbReference type="GO" id="GO:0008083">
    <property type="term" value="F:growth factor activity"/>
    <property type="evidence" value="ECO:0007669"/>
    <property type="project" value="UniProtKB-KW"/>
</dbReference>
<feature type="compositionally biased region" description="Basic residues" evidence="18">
    <location>
        <begin position="44"/>
        <end position="59"/>
    </location>
</feature>
<feature type="domain" description="IGFBP N-terminal" evidence="21">
    <location>
        <begin position="77"/>
        <end position="152"/>
    </location>
</feature>
<dbReference type="SUPFAM" id="SSF57603">
    <property type="entry name" value="FnI-like domain"/>
    <property type="match status" value="1"/>
</dbReference>